<dbReference type="RefSeq" id="WP_022610349.1">
    <property type="nucleotide sequence ID" value="NZ_LK391965.1"/>
</dbReference>
<name>A0AAV2VIQ8_9VIBR</name>
<gene>
    <name evidence="2" type="ORF">VIBNISOn1_1160041</name>
</gene>
<dbReference type="InterPro" id="IPR036457">
    <property type="entry name" value="PPM-type-like_dom_sf"/>
</dbReference>
<dbReference type="PROSITE" id="PS51746">
    <property type="entry name" value="PPM_2"/>
    <property type="match status" value="1"/>
</dbReference>
<comment type="caution">
    <text evidence="2">The sequence shown here is derived from an EMBL/GenBank/DDBJ whole genome shotgun (WGS) entry which is preliminary data.</text>
</comment>
<dbReference type="InterPro" id="IPR015655">
    <property type="entry name" value="PP2C"/>
</dbReference>
<proteinExistence type="predicted"/>
<protein>
    <submittedName>
        <fullName evidence="2">Serine/threonine protein phosphatase</fullName>
    </submittedName>
</protein>
<dbReference type="CDD" id="cd00143">
    <property type="entry name" value="PP2Cc"/>
    <property type="match status" value="1"/>
</dbReference>
<evidence type="ECO:0000313" key="2">
    <source>
        <dbReference type="EMBL" id="CCO44533.1"/>
    </source>
</evidence>
<dbReference type="PANTHER" id="PTHR13832:SF827">
    <property type="entry name" value="PROTEIN PHOSPHATASE 1L"/>
    <property type="match status" value="1"/>
</dbReference>
<dbReference type="EMBL" id="CAOF01000020">
    <property type="protein sequence ID" value="CCO44533.1"/>
    <property type="molecule type" value="Genomic_DNA"/>
</dbReference>
<evidence type="ECO:0000259" key="1">
    <source>
        <dbReference type="PROSITE" id="PS51746"/>
    </source>
</evidence>
<organism evidence="2 3">
    <name type="scientific">Vibrio nigripulchritudo SOn1</name>
    <dbReference type="NCBI Taxonomy" id="1238450"/>
    <lineage>
        <taxon>Bacteria</taxon>
        <taxon>Pseudomonadati</taxon>
        <taxon>Pseudomonadota</taxon>
        <taxon>Gammaproteobacteria</taxon>
        <taxon>Vibrionales</taxon>
        <taxon>Vibrionaceae</taxon>
        <taxon>Vibrio</taxon>
    </lineage>
</organism>
<dbReference type="PANTHER" id="PTHR13832">
    <property type="entry name" value="PROTEIN PHOSPHATASE 2C"/>
    <property type="match status" value="1"/>
</dbReference>
<dbReference type="Proteomes" id="UP000018211">
    <property type="component" value="Unassembled WGS sequence"/>
</dbReference>
<dbReference type="SMART" id="SM00331">
    <property type="entry name" value="PP2C_SIG"/>
    <property type="match status" value="1"/>
</dbReference>
<accession>A0AAV2VIQ8</accession>
<evidence type="ECO:0000313" key="3">
    <source>
        <dbReference type="Proteomes" id="UP000018211"/>
    </source>
</evidence>
<dbReference type="SUPFAM" id="SSF81606">
    <property type="entry name" value="PP2C-like"/>
    <property type="match status" value="1"/>
</dbReference>
<reference evidence="2 3" key="1">
    <citation type="journal article" date="2013" name="ISME J.">
        <title>Comparative genomics of pathogenic lineages of Vibrio nigripulchritudo identifies virulence-associated traits.</title>
        <authorList>
            <person name="Goudenege D."/>
            <person name="Labreuche Y."/>
            <person name="Krin E."/>
            <person name="Ansquer D."/>
            <person name="Mangenot S."/>
            <person name="Calteau A."/>
            <person name="Medigue C."/>
            <person name="Mazel D."/>
            <person name="Polz M.F."/>
            <person name="Le Roux F."/>
        </authorList>
    </citation>
    <scope>NUCLEOTIDE SEQUENCE [LARGE SCALE GENOMIC DNA]</scope>
    <source>
        <strain evidence="2 3">SOn1</strain>
    </source>
</reference>
<dbReference type="GO" id="GO:0004722">
    <property type="term" value="F:protein serine/threonine phosphatase activity"/>
    <property type="evidence" value="ECO:0007669"/>
    <property type="project" value="InterPro"/>
</dbReference>
<dbReference type="Gene3D" id="3.60.40.10">
    <property type="entry name" value="PPM-type phosphatase domain"/>
    <property type="match status" value="1"/>
</dbReference>
<dbReference type="InterPro" id="IPR001932">
    <property type="entry name" value="PPM-type_phosphatase-like_dom"/>
</dbReference>
<feature type="domain" description="PPM-type phosphatase" evidence="1">
    <location>
        <begin position="7"/>
        <end position="237"/>
    </location>
</feature>
<dbReference type="AlphaFoldDB" id="A0AAV2VIQ8"/>
<sequence>MNWNFFTFSKTHPGKVRPYNEDSLLDLSAKRVWVVADGMGGHEAGDIASQMLVDTIEKYANEHQDFSIDDLRKAVLEANYAIYDYARNNLDGKTMGTTLVLLYIQDGFYHCLWVGDSRIYLMRNNQLVQKTRDHSQVMDLVDQGLLNFDDAESHPLANVITRAIGVEPDVVVDQVSGQLVPGDQFLLCSDGLTKELSNAELARSLQADAVAQSGLALMHSALVKGAQDNVTCALIKATAAEYSSEVAQSDDATVPIFARSR</sequence>
<dbReference type="Pfam" id="PF13672">
    <property type="entry name" value="PP2C_2"/>
    <property type="match status" value="1"/>
</dbReference>
<dbReference type="SMART" id="SM00332">
    <property type="entry name" value="PP2Cc"/>
    <property type="match status" value="1"/>
</dbReference>